<dbReference type="SUPFAM" id="SSF54373">
    <property type="entry name" value="FAD-linked reductases, C-terminal domain"/>
    <property type="match status" value="1"/>
</dbReference>
<reference evidence="7 8" key="1">
    <citation type="submission" date="2018-02" db="EMBL/GenBank/DDBJ databases">
        <title>The genomes of Aspergillus section Nigri reveals drivers in fungal speciation.</title>
        <authorList>
            <consortium name="DOE Joint Genome Institute"/>
            <person name="Vesth T.C."/>
            <person name="Nybo J."/>
            <person name="Theobald S."/>
            <person name="Brandl J."/>
            <person name="Frisvad J.C."/>
            <person name="Nielsen K.F."/>
            <person name="Lyhne E.K."/>
            <person name="Kogle M.E."/>
            <person name="Kuo A."/>
            <person name="Riley R."/>
            <person name="Clum A."/>
            <person name="Nolan M."/>
            <person name="Lipzen A."/>
            <person name="Salamov A."/>
            <person name="Henrissat B."/>
            <person name="Wiebenga A."/>
            <person name="De vries R.P."/>
            <person name="Grigoriev I.V."/>
            <person name="Mortensen U.H."/>
            <person name="Andersen M.R."/>
            <person name="Baker S.E."/>
        </authorList>
    </citation>
    <scope>NUCLEOTIDE SEQUENCE [LARGE SCALE GENOMIC DNA]</scope>
    <source>
        <strain evidence="7 8">CBS 112811</strain>
    </source>
</reference>
<dbReference type="GO" id="GO:0004497">
    <property type="term" value="F:monooxygenase activity"/>
    <property type="evidence" value="ECO:0007669"/>
    <property type="project" value="UniProtKB-KW"/>
</dbReference>
<keyword evidence="8" id="KW-1185">Reference proteome</keyword>
<keyword evidence="5" id="KW-0503">Monooxygenase</keyword>
<name>A0A8G1VI48_9EURO</name>
<accession>A0A8G1VI48</accession>
<dbReference type="InterPro" id="IPR050493">
    <property type="entry name" value="FAD-dep_Monooxygenase_BioMet"/>
</dbReference>
<dbReference type="InterPro" id="IPR036188">
    <property type="entry name" value="FAD/NAD-bd_sf"/>
</dbReference>
<organism evidence="7 8">
    <name type="scientific">Aspergillus piperis CBS 112811</name>
    <dbReference type="NCBI Taxonomy" id="1448313"/>
    <lineage>
        <taxon>Eukaryota</taxon>
        <taxon>Fungi</taxon>
        <taxon>Dikarya</taxon>
        <taxon>Ascomycota</taxon>
        <taxon>Pezizomycotina</taxon>
        <taxon>Eurotiomycetes</taxon>
        <taxon>Eurotiomycetidae</taxon>
        <taxon>Eurotiales</taxon>
        <taxon>Aspergillaceae</taxon>
        <taxon>Aspergillus</taxon>
        <taxon>Aspergillus subgen. Circumdati</taxon>
    </lineage>
</organism>
<dbReference type="SUPFAM" id="SSF51905">
    <property type="entry name" value="FAD/NAD(P)-binding domain"/>
    <property type="match status" value="1"/>
</dbReference>
<dbReference type="EMBL" id="KZ825073">
    <property type="protein sequence ID" value="RAH54079.1"/>
    <property type="molecule type" value="Genomic_DNA"/>
</dbReference>
<dbReference type="GO" id="GO:0071949">
    <property type="term" value="F:FAD binding"/>
    <property type="evidence" value="ECO:0007669"/>
    <property type="project" value="InterPro"/>
</dbReference>
<feature type="domain" description="FAD-binding" evidence="6">
    <location>
        <begin position="11"/>
        <end position="362"/>
    </location>
</feature>
<dbReference type="Proteomes" id="UP000249526">
    <property type="component" value="Unassembled WGS sequence"/>
</dbReference>
<evidence type="ECO:0000313" key="8">
    <source>
        <dbReference type="Proteomes" id="UP000249526"/>
    </source>
</evidence>
<dbReference type="PRINTS" id="PR00420">
    <property type="entry name" value="RNGMNOXGNASE"/>
</dbReference>
<evidence type="ECO:0000313" key="7">
    <source>
        <dbReference type="EMBL" id="RAH54079.1"/>
    </source>
</evidence>
<evidence type="ECO:0000256" key="1">
    <source>
        <dbReference type="ARBA" id="ARBA00007992"/>
    </source>
</evidence>
<comment type="similarity">
    <text evidence="1">Belongs to the paxM FAD-dependent monooxygenase family.</text>
</comment>
<dbReference type="PANTHER" id="PTHR13789:SF317">
    <property type="entry name" value="FAD-BINDING DOMAIN-CONTAINING PROTEIN-RELATED"/>
    <property type="match status" value="1"/>
</dbReference>
<dbReference type="GeneID" id="37159765"/>
<dbReference type="PANTHER" id="PTHR13789">
    <property type="entry name" value="MONOOXYGENASE"/>
    <property type="match status" value="1"/>
</dbReference>
<dbReference type="Gene3D" id="3.50.50.60">
    <property type="entry name" value="FAD/NAD(P)-binding domain"/>
    <property type="match status" value="1"/>
</dbReference>
<evidence type="ECO:0000256" key="4">
    <source>
        <dbReference type="ARBA" id="ARBA00023002"/>
    </source>
</evidence>
<gene>
    <name evidence="7" type="ORF">BO85DRAFT_380025</name>
</gene>
<protein>
    <submittedName>
        <fullName evidence="7">FAD binding domain protein</fullName>
    </submittedName>
</protein>
<evidence type="ECO:0000259" key="6">
    <source>
        <dbReference type="Pfam" id="PF01494"/>
    </source>
</evidence>
<keyword evidence="4" id="KW-0560">Oxidoreductase</keyword>
<evidence type="ECO:0000256" key="3">
    <source>
        <dbReference type="ARBA" id="ARBA00022827"/>
    </source>
</evidence>
<keyword evidence="3" id="KW-0274">FAD</keyword>
<dbReference type="Pfam" id="PF01494">
    <property type="entry name" value="FAD_binding_3"/>
    <property type="match status" value="1"/>
</dbReference>
<proteinExistence type="inferred from homology"/>
<sequence length="386" mass="42689">MTISQESRPLQVLIVGAGIAGLTAAIALGQQGHQVVIIEKSRFARETGAAIHVPPNCTALLNWLGINPKDFGGTLLEQIHRYDQFGNLKYLKDFSEIRQKWQAEWYLVHRVDLHNYLKQCAIRTATLHMGCKIVNIDVDSPRPSVTLNNGERYEADLLLGADGLHSVVREVIGQTPPPPFPAGKSCFRWILPTEKLRHLPATQETVRDPGVFIEWAGDDRRLVAYPCSDNTIFNLCGFLPTAEAGDAAEGWQAVGNKNALIAGFSEFSSEVRELVHAADENLKVWELYDMKSLPSWVRGCSALLGDAAHPFQPYMGQGGAMAIEDAVSLAVLLPAGTQVHEIPARLALYEKARRSRVDLVLEYTRINGVDENDTTVRRITGEFIPM</sequence>
<evidence type="ECO:0000256" key="2">
    <source>
        <dbReference type="ARBA" id="ARBA00022630"/>
    </source>
</evidence>
<keyword evidence="2" id="KW-0285">Flavoprotein</keyword>
<dbReference type="InterPro" id="IPR002938">
    <property type="entry name" value="FAD-bd"/>
</dbReference>
<dbReference type="RefSeq" id="XP_025512001.1">
    <property type="nucleotide sequence ID" value="XM_025656363.1"/>
</dbReference>
<evidence type="ECO:0000256" key="5">
    <source>
        <dbReference type="ARBA" id="ARBA00023033"/>
    </source>
</evidence>
<dbReference type="AlphaFoldDB" id="A0A8G1VI48"/>